<sequence length="65" mass="7667">MTYFELLQALKPYHVFIYTGDKQGDLDLIEEEVKELRRLGLVDQTFFRDAMVALAKERHTLKHKG</sequence>
<dbReference type="EMBL" id="CP001791">
    <property type="protein sequence ID" value="ADH99811.1"/>
    <property type="molecule type" value="Genomic_DNA"/>
</dbReference>
<proteinExistence type="predicted"/>
<dbReference type="Proteomes" id="UP000000271">
    <property type="component" value="Chromosome"/>
</dbReference>
<name>D6XW57_BACIE</name>
<dbReference type="SUPFAM" id="SSF158379">
    <property type="entry name" value="YqgQ-like"/>
    <property type="match status" value="1"/>
</dbReference>
<evidence type="ECO:0008006" key="3">
    <source>
        <dbReference type="Google" id="ProtNLM"/>
    </source>
</evidence>
<dbReference type="Pfam" id="PF06014">
    <property type="entry name" value="YqgQ-like"/>
    <property type="match status" value="1"/>
</dbReference>
<evidence type="ECO:0000313" key="2">
    <source>
        <dbReference type="Proteomes" id="UP000000271"/>
    </source>
</evidence>
<protein>
    <recommendedName>
        <fullName evidence="3">Cytoplasmic protein</fullName>
    </recommendedName>
</protein>
<dbReference type="InterPro" id="IPR023164">
    <property type="entry name" value="YqgQ-like_sf"/>
</dbReference>
<dbReference type="OrthoDB" id="2361671at2"/>
<dbReference type="KEGG" id="bse:Bsel_2308"/>
<dbReference type="RefSeq" id="WP_013173233.1">
    <property type="nucleotide sequence ID" value="NC_014219.1"/>
</dbReference>
<organism evidence="1 2">
    <name type="scientific">Bacillus selenitireducens (strain ATCC 700615 / DSM 15326 / MLS10)</name>
    <dbReference type="NCBI Taxonomy" id="439292"/>
    <lineage>
        <taxon>Bacteria</taxon>
        <taxon>Bacillati</taxon>
        <taxon>Bacillota</taxon>
        <taxon>Bacilli</taxon>
        <taxon>Bacillales</taxon>
        <taxon>Bacillaceae</taxon>
        <taxon>Salisediminibacterium</taxon>
    </lineage>
</organism>
<accession>D6XW57</accession>
<dbReference type="STRING" id="439292.Bsel_2308"/>
<reference evidence="1" key="1">
    <citation type="submission" date="2009-10" db="EMBL/GenBank/DDBJ databases">
        <title>Complete sequence of Bacillus selenitireducens MLS10.</title>
        <authorList>
            <consortium name="US DOE Joint Genome Institute"/>
            <person name="Lucas S."/>
            <person name="Copeland A."/>
            <person name="Lapidus A."/>
            <person name="Glavina del Rio T."/>
            <person name="Dalin E."/>
            <person name="Tice H."/>
            <person name="Bruce D."/>
            <person name="Goodwin L."/>
            <person name="Pitluck S."/>
            <person name="Sims D."/>
            <person name="Brettin T."/>
            <person name="Detter J.C."/>
            <person name="Han C."/>
            <person name="Larimer F."/>
            <person name="Land M."/>
            <person name="Hauser L."/>
            <person name="Kyrpides N."/>
            <person name="Ovchinnikova G."/>
            <person name="Stolz J."/>
        </authorList>
    </citation>
    <scope>NUCLEOTIDE SEQUENCE [LARGE SCALE GENOMIC DNA]</scope>
    <source>
        <strain evidence="1">MLS10</strain>
    </source>
</reference>
<dbReference type="HOGENOM" id="CLU_189250_1_0_9"/>
<keyword evidence="2" id="KW-1185">Reference proteome</keyword>
<gene>
    <name evidence="1" type="ordered locus">Bsel_2308</name>
</gene>
<dbReference type="Gene3D" id="1.10.287.760">
    <property type="entry name" value="YqgQ-like"/>
    <property type="match status" value="1"/>
</dbReference>
<dbReference type="InterPro" id="IPR009256">
    <property type="entry name" value="YqgQ-like"/>
</dbReference>
<dbReference type="AlphaFoldDB" id="D6XW57"/>
<evidence type="ECO:0000313" key="1">
    <source>
        <dbReference type="EMBL" id="ADH99811.1"/>
    </source>
</evidence>